<dbReference type="GO" id="GO:0006633">
    <property type="term" value="P:fatty acid biosynthetic process"/>
    <property type="evidence" value="ECO:0007669"/>
    <property type="project" value="UniProtKB-UniRule"/>
</dbReference>
<dbReference type="GO" id="GO:0008654">
    <property type="term" value="P:phospholipid biosynthetic process"/>
    <property type="evidence" value="ECO:0007669"/>
    <property type="project" value="UniProtKB-KW"/>
</dbReference>
<comment type="function">
    <text evidence="10">Catalyzes the reversible formation of acyl-phosphate (acyl-PO(4)) from acyl-[acyl-carrier-protein] (acyl-ACP). This enzyme utilizes acyl-ACP as fatty acyl donor, but not acyl-CoA.</text>
</comment>
<comment type="similarity">
    <text evidence="10">Belongs to the PlsX family.</text>
</comment>
<evidence type="ECO:0000256" key="7">
    <source>
        <dbReference type="ARBA" id="ARBA00023264"/>
    </source>
</evidence>
<gene>
    <name evidence="10" type="primary">plsX</name>
    <name evidence="11" type="ORF">SAMN04487824_10584</name>
</gene>
<evidence type="ECO:0000256" key="10">
    <source>
        <dbReference type="HAMAP-Rule" id="MF_00019"/>
    </source>
</evidence>
<keyword evidence="3 10" id="KW-0444">Lipid biosynthesis</keyword>
<dbReference type="GO" id="GO:0043811">
    <property type="term" value="F:phosphate:acyl-[acyl carrier protein] acyltransferase activity"/>
    <property type="evidence" value="ECO:0007669"/>
    <property type="project" value="UniProtKB-UniRule"/>
</dbReference>
<protein>
    <recommendedName>
        <fullName evidence="8 10">Phosphate acyltransferase</fullName>
        <ecNumber evidence="8 10">2.3.1.274</ecNumber>
    </recommendedName>
    <alternativeName>
        <fullName evidence="10">Acyl-ACP phosphotransacylase</fullName>
    </alternativeName>
    <alternativeName>
        <fullName evidence="10">Acyl-[acyl-carrier-protein]--phosphate acyltransferase</fullName>
    </alternativeName>
    <alternativeName>
        <fullName evidence="10">Phosphate-acyl-ACP acyltransferase</fullName>
    </alternativeName>
</protein>
<dbReference type="Gene3D" id="3.40.718.10">
    <property type="entry name" value="Isopropylmalate Dehydrogenase"/>
    <property type="match status" value="1"/>
</dbReference>
<dbReference type="PANTHER" id="PTHR30100:SF1">
    <property type="entry name" value="PHOSPHATE ACYLTRANSFERASE"/>
    <property type="match status" value="1"/>
</dbReference>
<evidence type="ECO:0000256" key="3">
    <source>
        <dbReference type="ARBA" id="ARBA00022516"/>
    </source>
</evidence>
<dbReference type="STRING" id="604330.SAMN04489857_0744"/>
<keyword evidence="12" id="KW-1185">Reference proteome</keyword>
<evidence type="ECO:0000313" key="11">
    <source>
        <dbReference type="EMBL" id="SDC21217.1"/>
    </source>
</evidence>
<dbReference type="HAMAP" id="MF_00019">
    <property type="entry name" value="PlsX"/>
    <property type="match status" value="1"/>
</dbReference>
<keyword evidence="4 10" id="KW-0808">Transferase</keyword>
<evidence type="ECO:0000313" key="12">
    <source>
        <dbReference type="Proteomes" id="UP000198528"/>
    </source>
</evidence>
<dbReference type="UniPathway" id="UPA00085"/>
<dbReference type="InterPro" id="IPR003664">
    <property type="entry name" value="FA_synthesis"/>
</dbReference>
<comment type="subcellular location">
    <subcellularLocation>
        <location evidence="10">Cytoplasm</location>
    </subcellularLocation>
    <text evidence="10">Associated with the membrane possibly through PlsY.</text>
</comment>
<dbReference type="PANTHER" id="PTHR30100">
    <property type="entry name" value="FATTY ACID/PHOSPHOLIPID SYNTHESIS PROTEIN PLSX"/>
    <property type="match status" value="1"/>
</dbReference>
<organism evidence="11 12">
    <name type="scientific">Parafannyhessea umbonata</name>
    <dbReference type="NCBI Taxonomy" id="604330"/>
    <lineage>
        <taxon>Bacteria</taxon>
        <taxon>Bacillati</taxon>
        <taxon>Actinomycetota</taxon>
        <taxon>Coriobacteriia</taxon>
        <taxon>Coriobacteriales</taxon>
        <taxon>Atopobiaceae</taxon>
        <taxon>Parafannyhessea</taxon>
    </lineage>
</organism>
<keyword evidence="5 10" id="KW-0443">Lipid metabolism</keyword>
<accession>A0A1G6JR98</accession>
<keyword evidence="11" id="KW-0012">Acyltransferase</keyword>
<dbReference type="NCBIfam" id="TIGR00182">
    <property type="entry name" value="plsX"/>
    <property type="match status" value="1"/>
</dbReference>
<comment type="subunit">
    <text evidence="9 10">Homodimer. Probably interacts with PlsY.</text>
</comment>
<evidence type="ECO:0000256" key="5">
    <source>
        <dbReference type="ARBA" id="ARBA00023098"/>
    </source>
</evidence>
<evidence type="ECO:0000256" key="8">
    <source>
        <dbReference type="ARBA" id="ARBA00024069"/>
    </source>
</evidence>
<name>A0A1G6JR98_9ACTN</name>
<dbReference type="InterPro" id="IPR012281">
    <property type="entry name" value="Phospholipid_synth_PlsX-like"/>
</dbReference>
<comment type="catalytic activity">
    <reaction evidence="1 10">
        <text>a fatty acyl-[ACP] + phosphate = an acyl phosphate + holo-[ACP]</text>
        <dbReference type="Rhea" id="RHEA:42292"/>
        <dbReference type="Rhea" id="RHEA-COMP:9685"/>
        <dbReference type="Rhea" id="RHEA-COMP:14125"/>
        <dbReference type="ChEBI" id="CHEBI:43474"/>
        <dbReference type="ChEBI" id="CHEBI:59918"/>
        <dbReference type="ChEBI" id="CHEBI:64479"/>
        <dbReference type="ChEBI" id="CHEBI:138651"/>
        <dbReference type="EC" id="2.3.1.274"/>
    </reaction>
</comment>
<dbReference type="PIRSF" id="PIRSF002465">
    <property type="entry name" value="Phsphlp_syn_PlsX"/>
    <property type="match status" value="1"/>
</dbReference>
<keyword evidence="2 10" id="KW-0963">Cytoplasm</keyword>
<evidence type="ECO:0000256" key="1">
    <source>
        <dbReference type="ARBA" id="ARBA00001232"/>
    </source>
</evidence>
<proteinExistence type="inferred from homology"/>
<reference evidence="12" key="1">
    <citation type="submission" date="2016-10" db="EMBL/GenBank/DDBJ databases">
        <authorList>
            <person name="Varghese N."/>
            <person name="Submissions S."/>
        </authorList>
    </citation>
    <scope>NUCLEOTIDE SEQUENCE [LARGE SCALE GENOMIC DNA]</scope>
    <source>
        <strain evidence="12">DSM 22619</strain>
    </source>
</reference>
<dbReference type="SUPFAM" id="SSF53659">
    <property type="entry name" value="Isocitrate/Isopropylmalate dehydrogenase-like"/>
    <property type="match status" value="1"/>
</dbReference>
<dbReference type="EC" id="2.3.1.274" evidence="8 10"/>
<dbReference type="EMBL" id="FMZL01000005">
    <property type="protein sequence ID" value="SDC21217.1"/>
    <property type="molecule type" value="Genomic_DNA"/>
</dbReference>
<evidence type="ECO:0000256" key="6">
    <source>
        <dbReference type="ARBA" id="ARBA00023209"/>
    </source>
</evidence>
<evidence type="ECO:0000256" key="2">
    <source>
        <dbReference type="ARBA" id="ARBA00022490"/>
    </source>
</evidence>
<keyword evidence="6 10" id="KW-0594">Phospholipid biosynthesis</keyword>
<dbReference type="GO" id="GO:0005737">
    <property type="term" value="C:cytoplasm"/>
    <property type="evidence" value="ECO:0007669"/>
    <property type="project" value="UniProtKB-SubCell"/>
</dbReference>
<comment type="pathway">
    <text evidence="10">Lipid metabolism; phospholipid metabolism.</text>
</comment>
<keyword evidence="7 10" id="KW-1208">Phospholipid metabolism</keyword>
<evidence type="ECO:0000256" key="4">
    <source>
        <dbReference type="ARBA" id="ARBA00022679"/>
    </source>
</evidence>
<dbReference type="AlphaFoldDB" id="A0A1G6JR98"/>
<sequence length="331" mass="34065">MTTICIDAMGGDREPKVVLEGIAAALEADDELSVLVAGNEDVVVPFCAKHERARALVTTQTIEMGEHPTEAIRAKKDSSIVRGLAAVHAGEADGFFSAGSTGAIFAAATFGVGRIRGIKRPAIACPVPGLDGRHSVLLDMGANADVRPDMLVQFAHMGRAYSRITLGVEDPKVALLSNGSEDTKGSEAVVAEHEALAKAGGDTWFAGNCEGTDILTGRFDVIVTDGFAGNIAVKTIEGTAKYILAEVKRATQESKRALLGAGLLKPSLKRVAAGLSGDEYGGAALLGVKAPVFIGHGATSVDAVKHGTLACAAAVRGELVDKIARAVAADQ</sequence>
<dbReference type="Proteomes" id="UP000198528">
    <property type="component" value="Unassembled WGS sequence"/>
</dbReference>
<dbReference type="RefSeq" id="WP_090845735.1">
    <property type="nucleotide sequence ID" value="NZ_FMZL01000005.1"/>
</dbReference>
<dbReference type="Pfam" id="PF02504">
    <property type="entry name" value="FA_synthesis"/>
    <property type="match status" value="1"/>
</dbReference>
<evidence type="ECO:0000256" key="9">
    <source>
        <dbReference type="ARBA" id="ARBA00046608"/>
    </source>
</evidence>